<dbReference type="Proteomes" id="UP000319627">
    <property type="component" value="Unassembled WGS sequence"/>
</dbReference>
<dbReference type="AlphaFoldDB" id="A0A562J1M1"/>
<keyword evidence="2" id="KW-1185">Reference proteome</keyword>
<evidence type="ECO:0000313" key="2">
    <source>
        <dbReference type="Proteomes" id="UP000319627"/>
    </source>
</evidence>
<proteinExistence type="predicted"/>
<evidence type="ECO:0000313" key="1">
    <source>
        <dbReference type="EMBL" id="TWH77181.1"/>
    </source>
</evidence>
<dbReference type="EMBL" id="VLKG01000001">
    <property type="protein sequence ID" value="TWH77181.1"/>
    <property type="molecule type" value="Genomic_DNA"/>
</dbReference>
<comment type="caution">
    <text evidence="1">The sequence shown here is derived from an EMBL/GenBank/DDBJ whole genome shotgun (WGS) entry which is preliminary data.</text>
</comment>
<sequence length="52" mass="5716">MPDRKNVRSRVNVTLVPDTIGTVHSLISSPALPYSLKPGSAPQFEQVWVVAR</sequence>
<name>A0A562J1M1_9GAMM</name>
<reference evidence="1 2" key="1">
    <citation type="submission" date="2019-07" db="EMBL/GenBank/DDBJ databases">
        <title>Genomic Encyclopedia of Type Strains, Phase I: the one thousand microbial genomes (KMG-I) project.</title>
        <authorList>
            <person name="Kyrpides N."/>
        </authorList>
    </citation>
    <scope>NUCLEOTIDE SEQUENCE [LARGE SCALE GENOMIC DNA]</scope>
    <source>
        <strain evidence="1 2">DSM 375</strain>
    </source>
</reference>
<organism evidence="1 2">
    <name type="scientific">Azomonas agilis</name>
    <dbReference type="NCBI Taxonomy" id="116849"/>
    <lineage>
        <taxon>Bacteria</taxon>
        <taxon>Pseudomonadati</taxon>
        <taxon>Pseudomonadota</taxon>
        <taxon>Gammaproteobacteria</taxon>
        <taxon>Pseudomonadales</taxon>
        <taxon>Pseudomonadaceae</taxon>
        <taxon>Azomonas</taxon>
    </lineage>
</organism>
<gene>
    <name evidence="1" type="ORF">LX59_00084</name>
</gene>
<accession>A0A562J1M1</accession>
<protein>
    <submittedName>
        <fullName evidence="1">Uncharacterized protein</fullName>
    </submittedName>
</protein>